<sequence length="201" mass="22134">MMLTPQFHTLSSDDLLLRVLPYRLNALDIMVLVLNHAAAWGGERPMEVHVNGKLKFTGNTNFLINPVIEAGILHTRALLEFLGLRVTKRMRLAEVKKRRAADDAGIERLVVAGVRLKMVSVLKVLYEFPGSVTEDPAGVEDLLVGALVSANKGVAHLTDPYDPVHLVVIRQAALLTRQLVDEHVYRAAGLSPPVQIVREVA</sequence>
<dbReference type="Proteomes" id="UP000070433">
    <property type="component" value="Chromosome"/>
</dbReference>
<proteinExistence type="predicted"/>
<dbReference type="AlphaFoldDB" id="A0A127JV94"/>
<reference evidence="1 2" key="1">
    <citation type="journal article" date="2014" name="Int. J. Syst. Evol. Microbiol.">
        <title>Ramlibacter solisilvae sp. nov., isolated from forest soil, and emended description of the genus Ramlibacter.</title>
        <authorList>
            <person name="Lee H.J."/>
            <person name="Lee S.H."/>
            <person name="Lee S.S."/>
            <person name="Lee J.S."/>
            <person name="Kim Y."/>
            <person name="Kim S.C."/>
            <person name="Jeon C.O."/>
        </authorList>
    </citation>
    <scope>NUCLEOTIDE SEQUENCE [LARGE SCALE GENOMIC DNA]</scope>
    <source>
        <strain evidence="1 2">5-10</strain>
    </source>
</reference>
<protein>
    <submittedName>
        <fullName evidence="1">Uncharacterized protein</fullName>
    </submittedName>
</protein>
<evidence type="ECO:0000313" key="2">
    <source>
        <dbReference type="Proteomes" id="UP000070433"/>
    </source>
</evidence>
<organism evidence="1 2">
    <name type="scientific">Ramlibacter tataouinensis</name>
    <dbReference type="NCBI Taxonomy" id="94132"/>
    <lineage>
        <taxon>Bacteria</taxon>
        <taxon>Pseudomonadati</taxon>
        <taxon>Pseudomonadota</taxon>
        <taxon>Betaproteobacteria</taxon>
        <taxon>Burkholderiales</taxon>
        <taxon>Comamonadaceae</taxon>
        <taxon>Ramlibacter</taxon>
    </lineage>
</organism>
<dbReference type="EMBL" id="CP010951">
    <property type="protein sequence ID" value="AMO23926.1"/>
    <property type="molecule type" value="Genomic_DNA"/>
</dbReference>
<gene>
    <name evidence="1" type="ORF">UC35_14970</name>
</gene>
<name>A0A127JV94_9BURK</name>
<keyword evidence="2" id="KW-1185">Reference proteome</keyword>
<accession>A0A127JV94</accession>
<evidence type="ECO:0000313" key="1">
    <source>
        <dbReference type="EMBL" id="AMO23926.1"/>
    </source>
</evidence>